<keyword evidence="1" id="KW-0378">Hydrolase</keyword>
<feature type="domain" description="Xaa-Pro dipeptidyl-peptidase C-terminal" evidence="2">
    <location>
        <begin position="531"/>
        <end position="758"/>
    </location>
</feature>
<dbReference type="Gene3D" id="3.40.50.1820">
    <property type="entry name" value="alpha/beta hydrolase"/>
    <property type="match status" value="1"/>
</dbReference>
<dbReference type="AlphaFoldDB" id="A0A1I4VHR9"/>
<name>A0A1I4VHR9_CHROL</name>
<dbReference type="Gene3D" id="1.10.3020.10">
    <property type="entry name" value="alpha-amino acid ester hydrolase ( Helical cap domain)"/>
    <property type="match status" value="1"/>
</dbReference>
<dbReference type="InterPro" id="IPR013736">
    <property type="entry name" value="Xaa-Pro_dipept_C"/>
</dbReference>
<dbReference type="Pfam" id="PF02129">
    <property type="entry name" value="Peptidase_S15"/>
    <property type="match status" value="1"/>
</dbReference>
<dbReference type="GO" id="GO:0008239">
    <property type="term" value="F:dipeptidyl-peptidase activity"/>
    <property type="evidence" value="ECO:0007669"/>
    <property type="project" value="InterPro"/>
</dbReference>
<dbReference type="Gene3D" id="2.60.120.260">
    <property type="entry name" value="Galactose-binding domain-like"/>
    <property type="match status" value="1"/>
</dbReference>
<dbReference type="SUPFAM" id="SSF49785">
    <property type="entry name" value="Galactose-binding domain-like"/>
    <property type="match status" value="1"/>
</dbReference>
<reference evidence="4" key="1">
    <citation type="submission" date="2016-10" db="EMBL/GenBank/DDBJ databases">
        <authorList>
            <person name="Varghese N."/>
            <person name="Submissions S."/>
        </authorList>
    </citation>
    <scope>NUCLEOTIDE SEQUENCE [LARGE SCALE GENOMIC DNA]</scope>
    <source>
        <strain evidence="4">DSM 25575</strain>
    </source>
</reference>
<dbReference type="NCBIfam" id="TIGR00976">
    <property type="entry name" value="CocE_NonD"/>
    <property type="match status" value="1"/>
</dbReference>
<dbReference type="Proteomes" id="UP000198769">
    <property type="component" value="Unassembled WGS sequence"/>
</dbReference>
<evidence type="ECO:0000259" key="2">
    <source>
        <dbReference type="SMART" id="SM00939"/>
    </source>
</evidence>
<accession>A0A1I4VHR9</accession>
<evidence type="ECO:0000313" key="3">
    <source>
        <dbReference type="EMBL" id="SFN00751.1"/>
    </source>
</evidence>
<dbReference type="InterPro" id="IPR008979">
    <property type="entry name" value="Galactose-bd-like_sf"/>
</dbReference>
<dbReference type="InterPro" id="IPR029058">
    <property type="entry name" value="AB_hydrolase_fold"/>
</dbReference>
<dbReference type="InterPro" id="IPR005674">
    <property type="entry name" value="CocE/Ser_esterase"/>
</dbReference>
<keyword evidence="4" id="KW-1185">Reference proteome</keyword>
<dbReference type="EMBL" id="FOVD01000001">
    <property type="protein sequence ID" value="SFN00751.1"/>
    <property type="molecule type" value="Genomic_DNA"/>
</dbReference>
<dbReference type="InterPro" id="IPR000383">
    <property type="entry name" value="Xaa-Pro-like_dom"/>
</dbReference>
<evidence type="ECO:0000313" key="4">
    <source>
        <dbReference type="Proteomes" id="UP000198769"/>
    </source>
</evidence>
<sequence length="772" mass="88071">MDINSEPSKKNSDGILNLHQLKTYHYMKIKILLALIFVNLLQAQKFYFPKTAVTDSLILEKQMPQLASKLITQAPLLKLKKTNKLAYLDNLLRLELLAKDYKKSNATLADYRKEFADHDMVGNKYIAYEFYSLAKIIEAKEKISFPNALQKAFNTKYASLPDKLITKVSIAVDGDVIAARKVLKETLDKQKDKDSIDYGSALALCRSYLNYKTFSSTKPQIMQLVAAKDGEKFITETKDIKTKNGSILTITIIRKKTNTSPLPVVLSSNIYAGPIDGYFGKRAAVYDYVGAVVNTRGKRNSNDVNNPFEHESQDIYDVIDWISKQPWCNGKVGMIGGSYLGFSQWAAVKKIHPALKTIVPQVAVGIGIDYPAQNNIFMSYMLQWIQYVTNNKFTDEADFNNAKKWDSINTAWYKSGKSFRALDTISGKPSKIFQRWLDHPGYDEYYQKMVPYKEDFAKINIPILTTTGYYDDDQIGALYYFKEHHQYNKNANHYLVIGPYDHGGAQSFGYTHVNGNPIDPAARISIDDLAFSWFDYIMKDGKKPELLKDRINFQVMNTNTWKHAPTLDKMHTSTLKFYLQDRKGNASVFTQPTEKSFVKQTVDFKNRDQKDTYHAVSKIDSVKTTNSMYFESEVLDKDIIFSGNPAGFFNVSINKKDFDTDMSLYQIRPDGKTFLLSTHMVRASYAKNNAVRQLLVPGKEEQIPINNSMFMSKKLEKGSKLVLLVGVNKIPSWQINYGTGKDVSDETIKDSGEPLEIKWYNNSYVEIPIYQE</sequence>
<evidence type="ECO:0000256" key="1">
    <source>
        <dbReference type="ARBA" id="ARBA00022801"/>
    </source>
</evidence>
<dbReference type="SUPFAM" id="SSF53474">
    <property type="entry name" value="alpha/beta-Hydrolases"/>
    <property type="match status" value="1"/>
</dbReference>
<dbReference type="Pfam" id="PF08530">
    <property type="entry name" value="PepX_C"/>
    <property type="match status" value="1"/>
</dbReference>
<gene>
    <name evidence="3" type="ORF">SAMN05421594_0314</name>
</gene>
<organism evidence="3 4">
    <name type="scientific">Chryseobacterium oleae</name>
    <dbReference type="NCBI Taxonomy" id="491207"/>
    <lineage>
        <taxon>Bacteria</taxon>
        <taxon>Pseudomonadati</taxon>
        <taxon>Bacteroidota</taxon>
        <taxon>Flavobacteriia</taxon>
        <taxon>Flavobacteriales</taxon>
        <taxon>Weeksellaceae</taxon>
        <taxon>Chryseobacterium group</taxon>
        <taxon>Chryseobacterium</taxon>
    </lineage>
</organism>
<protein>
    <recommendedName>
        <fullName evidence="2">Xaa-Pro dipeptidyl-peptidase C-terminal domain-containing protein</fullName>
    </recommendedName>
</protein>
<dbReference type="SMART" id="SM00939">
    <property type="entry name" value="PepX_C"/>
    <property type="match status" value="1"/>
</dbReference>
<proteinExistence type="predicted"/>